<evidence type="ECO:0000313" key="3">
    <source>
        <dbReference type="Proteomes" id="UP001175211"/>
    </source>
</evidence>
<accession>A0AA39MSH0</accession>
<dbReference type="EMBL" id="JAUEPS010000051">
    <property type="protein sequence ID" value="KAK0444977.1"/>
    <property type="molecule type" value="Genomic_DNA"/>
</dbReference>
<sequence>MIAYFRAVARHLPVNLTLYGILCDQVYIYYMSFPKDRPLSKIIVYVLWLTETVQTVIHISDISDIFCYHFGNLSELDGVRLSWFTVPILSGFVGCVCQLFYAWRMYRFSKKTRWISITLSMIAFIQCAGAIACGIQAGRYDHYPELQTDLTVEVVTIIYSGTYFLG</sequence>
<dbReference type="GeneID" id="85367780"/>
<dbReference type="PANTHER" id="PTHR40465">
    <property type="entry name" value="CHROMOSOME 1, WHOLE GENOME SHOTGUN SEQUENCE"/>
    <property type="match status" value="1"/>
</dbReference>
<dbReference type="RefSeq" id="XP_060325324.1">
    <property type="nucleotide sequence ID" value="XM_060484232.1"/>
</dbReference>
<reference evidence="2" key="1">
    <citation type="submission" date="2023-06" db="EMBL/GenBank/DDBJ databases">
        <authorList>
            <consortium name="Lawrence Berkeley National Laboratory"/>
            <person name="Ahrendt S."/>
            <person name="Sahu N."/>
            <person name="Indic B."/>
            <person name="Wong-Bajracharya J."/>
            <person name="Merenyi Z."/>
            <person name="Ke H.-M."/>
            <person name="Monk M."/>
            <person name="Kocsube S."/>
            <person name="Drula E."/>
            <person name="Lipzen A."/>
            <person name="Balint B."/>
            <person name="Henrissat B."/>
            <person name="Andreopoulos B."/>
            <person name="Martin F.M."/>
            <person name="Harder C.B."/>
            <person name="Rigling D."/>
            <person name="Ford K.L."/>
            <person name="Foster G.D."/>
            <person name="Pangilinan J."/>
            <person name="Papanicolaou A."/>
            <person name="Barry K."/>
            <person name="LaButti K."/>
            <person name="Viragh M."/>
            <person name="Koriabine M."/>
            <person name="Yan M."/>
            <person name="Riley R."/>
            <person name="Champramary S."/>
            <person name="Plett K.L."/>
            <person name="Tsai I.J."/>
            <person name="Slot J."/>
            <person name="Sipos G."/>
            <person name="Plett J."/>
            <person name="Nagy L.G."/>
            <person name="Grigoriev I.V."/>
        </authorList>
    </citation>
    <scope>NUCLEOTIDE SEQUENCE</scope>
    <source>
        <strain evidence="2">CCBAS 213</strain>
    </source>
</reference>
<proteinExistence type="predicted"/>
<protein>
    <submittedName>
        <fullName evidence="2">Uncharacterized protein</fullName>
    </submittedName>
</protein>
<name>A0AA39MSH0_ARMTA</name>
<keyword evidence="1" id="KW-0472">Membrane</keyword>
<keyword evidence="3" id="KW-1185">Reference proteome</keyword>
<dbReference type="AlphaFoldDB" id="A0AA39MSH0"/>
<keyword evidence="1" id="KW-0812">Transmembrane</keyword>
<dbReference type="Proteomes" id="UP001175211">
    <property type="component" value="Unassembled WGS sequence"/>
</dbReference>
<keyword evidence="1" id="KW-1133">Transmembrane helix</keyword>
<comment type="caution">
    <text evidence="2">The sequence shown here is derived from an EMBL/GenBank/DDBJ whole genome shotgun (WGS) entry which is preliminary data.</text>
</comment>
<gene>
    <name evidence="2" type="ORF">EV420DRAFT_978584</name>
</gene>
<dbReference type="PANTHER" id="PTHR40465:SF1">
    <property type="entry name" value="DUF6534 DOMAIN-CONTAINING PROTEIN"/>
    <property type="match status" value="1"/>
</dbReference>
<feature type="transmembrane region" description="Helical" evidence="1">
    <location>
        <begin position="12"/>
        <end position="30"/>
    </location>
</feature>
<feature type="transmembrane region" description="Helical" evidence="1">
    <location>
        <begin position="114"/>
        <end position="137"/>
    </location>
</feature>
<evidence type="ECO:0000313" key="2">
    <source>
        <dbReference type="EMBL" id="KAK0444977.1"/>
    </source>
</evidence>
<evidence type="ECO:0000256" key="1">
    <source>
        <dbReference type="SAM" id="Phobius"/>
    </source>
</evidence>
<organism evidence="2 3">
    <name type="scientific">Armillaria tabescens</name>
    <name type="common">Ringless honey mushroom</name>
    <name type="synonym">Agaricus tabescens</name>
    <dbReference type="NCBI Taxonomy" id="1929756"/>
    <lineage>
        <taxon>Eukaryota</taxon>
        <taxon>Fungi</taxon>
        <taxon>Dikarya</taxon>
        <taxon>Basidiomycota</taxon>
        <taxon>Agaricomycotina</taxon>
        <taxon>Agaricomycetes</taxon>
        <taxon>Agaricomycetidae</taxon>
        <taxon>Agaricales</taxon>
        <taxon>Marasmiineae</taxon>
        <taxon>Physalacriaceae</taxon>
        <taxon>Desarmillaria</taxon>
    </lineage>
</organism>
<feature type="transmembrane region" description="Helical" evidence="1">
    <location>
        <begin position="80"/>
        <end position="102"/>
    </location>
</feature>